<dbReference type="PROSITE" id="PS51257">
    <property type="entry name" value="PROKAR_LIPOPROTEIN"/>
    <property type="match status" value="1"/>
</dbReference>
<dbReference type="InterPro" id="IPR038765">
    <property type="entry name" value="Papain-like_cys_pep_sf"/>
</dbReference>
<name>A0A641S059_BACOV</name>
<dbReference type="SUPFAM" id="SSF54001">
    <property type="entry name" value="Cysteine proteinases"/>
    <property type="match status" value="1"/>
</dbReference>
<sequence>MKTFTHLLCVLILSIVLFACNNAHFLKEESYRNQVVQDFEQKKQALPHGDLFAIFGDSALSVYEREALMFLYAYMPIGDVTDYPGDYYLENVRLSKQTRDEMPWGKEIPDEVFRHFVLPIRVNNENLDDSRRVFYGELKDRVKGLPMKDAILEVNHWCHEKVVYRPSDARTSSPLASVKTAYGRCGEESTFTVAALRAVGIPARQVYTPRWAHTDDNHAWVEAWADG</sequence>
<protein>
    <submittedName>
        <fullName evidence="2">Transglutaminase domain-containing protein</fullName>
    </submittedName>
</protein>
<dbReference type="Pfam" id="PF01841">
    <property type="entry name" value="Transglut_core"/>
    <property type="match status" value="1"/>
</dbReference>
<proteinExistence type="predicted"/>
<reference evidence="2" key="1">
    <citation type="journal article" date="2019" name="Nat. Med.">
        <title>A library of human gut bacterial isolates paired with longitudinal multiomics data enables mechanistic microbiome research.</title>
        <authorList>
            <person name="Poyet M."/>
            <person name="Groussin M."/>
            <person name="Gibbons S.M."/>
            <person name="Avila-Pacheco J."/>
            <person name="Jiang X."/>
            <person name="Kearney S.M."/>
            <person name="Perrotta A.R."/>
            <person name="Berdy B."/>
            <person name="Zhao S."/>
            <person name="Lieberman T.D."/>
            <person name="Swanson P.K."/>
            <person name="Smith M."/>
            <person name="Roesemann S."/>
            <person name="Alexander J.E."/>
            <person name="Rich S.A."/>
            <person name="Livny J."/>
            <person name="Vlamakis H."/>
            <person name="Clish C."/>
            <person name="Bullock K."/>
            <person name="Deik A."/>
            <person name="Scott J."/>
            <person name="Pierce K.A."/>
            <person name="Xavier R.J."/>
            <person name="Alm E.J."/>
        </authorList>
    </citation>
    <scope>NUCLEOTIDE SEQUENCE</scope>
    <source>
        <strain evidence="2">BIOML-A147</strain>
    </source>
</reference>
<comment type="caution">
    <text evidence="2">The sequence shown here is derived from an EMBL/GenBank/DDBJ whole genome shotgun (WGS) entry which is preliminary data.</text>
</comment>
<organism evidence="2">
    <name type="scientific">Bacteroides ovatus</name>
    <dbReference type="NCBI Taxonomy" id="28116"/>
    <lineage>
        <taxon>Bacteria</taxon>
        <taxon>Pseudomonadati</taxon>
        <taxon>Bacteroidota</taxon>
        <taxon>Bacteroidia</taxon>
        <taxon>Bacteroidales</taxon>
        <taxon>Bacteroidaceae</taxon>
        <taxon>Bacteroides</taxon>
    </lineage>
</organism>
<evidence type="ECO:0000259" key="1">
    <source>
        <dbReference type="Pfam" id="PF01841"/>
    </source>
</evidence>
<accession>A0A641S059</accession>
<dbReference type="PANTHER" id="PTHR35532">
    <property type="entry name" value="SIMILAR TO POLYHYDROXYALKANOATE DEPOLYMERASE"/>
    <property type="match status" value="1"/>
</dbReference>
<dbReference type="PANTHER" id="PTHR35532:SF5">
    <property type="entry name" value="CARBOHYDRATE-BINDING DOMAIN-CONTAINING PROTEIN"/>
    <property type="match status" value="1"/>
</dbReference>
<dbReference type="InterPro" id="IPR002931">
    <property type="entry name" value="Transglutaminase-like"/>
</dbReference>
<feature type="domain" description="Transglutaminase-like" evidence="1">
    <location>
        <begin position="145"/>
        <end position="226"/>
    </location>
</feature>
<dbReference type="Gene3D" id="3.10.620.30">
    <property type="match status" value="1"/>
</dbReference>
<dbReference type="AlphaFoldDB" id="A0A641S059"/>
<dbReference type="EMBL" id="VWKO01000386">
    <property type="protein sequence ID" value="KAA4021548.1"/>
    <property type="molecule type" value="Genomic_DNA"/>
</dbReference>
<feature type="non-terminal residue" evidence="2">
    <location>
        <position position="227"/>
    </location>
</feature>
<gene>
    <name evidence="2" type="ORF">F3D60_28370</name>
</gene>
<evidence type="ECO:0000313" key="2">
    <source>
        <dbReference type="EMBL" id="KAA4021548.1"/>
    </source>
</evidence>